<evidence type="ECO:0000259" key="2">
    <source>
        <dbReference type="Pfam" id="PF20171"/>
    </source>
</evidence>
<dbReference type="Proteomes" id="UP000028569">
    <property type="component" value="Chromosome"/>
</dbReference>
<dbReference type="KEGG" id="bii:BINDI_0123"/>
<dbReference type="AlphaFoldDB" id="A0A087VST6"/>
<feature type="domain" description="Glucose-6-phosphate dehydrogenase assembly protein OpcA C-terminal" evidence="2">
    <location>
        <begin position="198"/>
        <end position="327"/>
    </location>
</feature>
<dbReference type="InterPro" id="IPR004555">
    <property type="entry name" value="G6PDH_assembly_OpcA"/>
</dbReference>
<dbReference type="HOGENOM" id="CLU_046988_1_0_11"/>
<dbReference type="Pfam" id="PF10128">
    <property type="entry name" value="OpcA_G6PD_assem"/>
    <property type="match status" value="1"/>
</dbReference>
<accession>A0A087VST6</accession>
<evidence type="ECO:0000259" key="1">
    <source>
        <dbReference type="Pfam" id="PF10128"/>
    </source>
</evidence>
<gene>
    <name evidence="3" type="ORF">BINDI_0123</name>
</gene>
<dbReference type="InterPro" id="IPR046801">
    <property type="entry name" value="OpcA_G6PD_N"/>
</dbReference>
<proteinExistence type="predicted"/>
<protein>
    <submittedName>
        <fullName evidence="3">Glucose-6-phosphate dehydrogenase subunit</fullName>
    </submittedName>
</protein>
<sequence length="343" mass="37405">MIVRLNNTTTSAIAREIDELHVERGEAAQGRVLTLVIITDGPHLETALETINSASREHPCRVIAMVTDAEGHTTAEPGPEESAPARQIDPDDECISYKATEHGGEHTLDAEIRFGSDAGAGEVVVLKPVTALLDHSDALVIPLLVPDAPLVVWWPGNPPQDPSKDPIGAMATSRITDVMGSDDRQAAFASLLEHSGAEDVDLSWTRTTIWRALLASMVDQPPHLPITSARVTGQSHYLPLELLASWLALKLHVPVSVERDPEARAITGVYFERSDGTMSMERHKTDQARINQPGQASQAISMPLRTAVDCMSEELGRLDPDEVYQDVIRQGWPMVDHNSQDQP</sequence>
<evidence type="ECO:0000313" key="3">
    <source>
        <dbReference type="EMBL" id="AIC91409.1"/>
    </source>
</evidence>
<dbReference type="Pfam" id="PF20171">
    <property type="entry name" value="OpcA_G6PD_C"/>
    <property type="match status" value="1"/>
</dbReference>
<dbReference type="PANTHER" id="PTHR38658:SF1">
    <property type="entry name" value="OXPP CYCLE PROTEIN OPCA-RELATED"/>
    <property type="match status" value="1"/>
</dbReference>
<evidence type="ECO:0000313" key="4">
    <source>
        <dbReference type="Proteomes" id="UP000028569"/>
    </source>
</evidence>
<dbReference type="RefSeq" id="WP_033491336.1">
    <property type="nucleotide sequence ID" value="NZ_CP006018.1"/>
</dbReference>
<organism evidence="3 4">
    <name type="scientific">Bifidobacterium [indicum] DSM 20214 = LMG 11587</name>
    <dbReference type="NCBI Taxonomy" id="1341694"/>
    <lineage>
        <taxon>Bacteria</taxon>
        <taxon>Bacillati</taxon>
        <taxon>Actinomycetota</taxon>
        <taxon>Actinomycetes</taxon>
        <taxon>Bifidobacteriales</taxon>
        <taxon>Bifidobacteriaceae</taxon>
        <taxon>Bifidobacterium</taxon>
    </lineage>
</organism>
<dbReference type="OrthoDB" id="128564at2"/>
<dbReference type="InterPro" id="IPR046802">
    <property type="entry name" value="OpcA_G6PD_C"/>
</dbReference>
<dbReference type="EMBL" id="CP006018">
    <property type="protein sequence ID" value="AIC91409.1"/>
    <property type="molecule type" value="Genomic_DNA"/>
</dbReference>
<dbReference type="PANTHER" id="PTHR38658">
    <property type="entry name" value="OXPP CYCLE PROTEIN OPCA-RELATED"/>
    <property type="match status" value="1"/>
</dbReference>
<reference evidence="3 4" key="1">
    <citation type="journal article" date="2014" name="Appl. Environ. Microbiol.">
        <title>Genomic encyclopedia of type strains of the genus Bifidobacterium.</title>
        <authorList>
            <person name="Milani C."/>
            <person name="Lugli G.A."/>
            <person name="Duranti S."/>
            <person name="Turroni F."/>
            <person name="Bottacini F."/>
            <person name="Mangifesta M."/>
            <person name="Sanchez B."/>
            <person name="Viappiani A."/>
            <person name="Mancabelli L."/>
            <person name="Taminiau B."/>
            <person name="Delcenserie V."/>
            <person name="Barrangou R."/>
            <person name="Margolles A."/>
            <person name="van Sinderen D."/>
            <person name="Ventura M."/>
        </authorList>
    </citation>
    <scope>NUCLEOTIDE SEQUENCE [LARGE SCALE GENOMIC DNA]</scope>
    <source>
        <strain evidence="3 4">LMG 11587</strain>
    </source>
</reference>
<keyword evidence="4" id="KW-1185">Reference proteome</keyword>
<feature type="domain" description="Glucose-6-phosphate dehydrogenase assembly protein OpcA N-terminal" evidence="1">
    <location>
        <begin position="52"/>
        <end position="191"/>
    </location>
</feature>
<name>A0A087VST6_9BIFI</name>